<dbReference type="GO" id="GO:0008171">
    <property type="term" value="F:O-methyltransferase activity"/>
    <property type="evidence" value="ECO:0007669"/>
    <property type="project" value="InterPro"/>
</dbReference>
<dbReference type="AlphaFoldDB" id="A0AAV0CQG6"/>
<dbReference type="Gene3D" id="3.40.50.150">
    <property type="entry name" value="Vaccinia Virus protein VP39"/>
    <property type="match status" value="1"/>
</dbReference>
<dbReference type="EMBL" id="CAMAPF010000034">
    <property type="protein sequence ID" value="CAH9080079.1"/>
    <property type="molecule type" value="Genomic_DNA"/>
</dbReference>
<dbReference type="PROSITE" id="PS51683">
    <property type="entry name" value="SAM_OMT_II"/>
    <property type="match status" value="1"/>
</dbReference>
<dbReference type="GO" id="GO:0032259">
    <property type="term" value="P:methylation"/>
    <property type="evidence" value="ECO:0007669"/>
    <property type="project" value="UniProtKB-KW"/>
</dbReference>
<evidence type="ECO:0000313" key="6">
    <source>
        <dbReference type="Proteomes" id="UP001152523"/>
    </source>
</evidence>
<keyword evidence="6" id="KW-1185">Reference proteome</keyword>
<dbReference type="InterPro" id="IPR029063">
    <property type="entry name" value="SAM-dependent_MTases_sf"/>
</dbReference>
<keyword evidence="1" id="KW-0489">Methyltransferase</keyword>
<evidence type="ECO:0000259" key="4">
    <source>
        <dbReference type="Pfam" id="PF00891"/>
    </source>
</evidence>
<evidence type="ECO:0000256" key="1">
    <source>
        <dbReference type="ARBA" id="ARBA00022603"/>
    </source>
</evidence>
<name>A0AAV0CQG6_9ASTE</name>
<dbReference type="Proteomes" id="UP001152523">
    <property type="component" value="Unassembled WGS sequence"/>
</dbReference>
<gene>
    <name evidence="5" type="ORF">CEPIT_LOCUS7205</name>
</gene>
<dbReference type="InterPro" id="IPR001077">
    <property type="entry name" value="COMT_C"/>
</dbReference>
<feature type="non-terminal residue" evidence="5">
    <location>
        <position position="121"/>
    </location>
</feature>
<sequence length="121" mass="13561">MGLTGNESQLRSRAEWDGSEEGDSLFALQLATAAVLPMALKAAVELDLLDLMWICHDYWSDDHCLKFLKNCFEALPDDGKMIIADYILPEQPDTFHAEKGVIHTDILMLAYCVGGKERTEK</sequence>
<keyword evidence="3" id="KW-0949">S-adenosyl-L-methionine</keyword>
<feature type="domain" description="O-methyltransferase C-terminal" evidence="4">
    <location>
        <begin position="46"/>
        <end position="121"/>
    </location>
</feature>
<protein>
    <recommendedName>
        <fullName evidence="4">O-methyltransferase C-terminal domain-containing protein</fullName>
    </recommendedName>
</protein>
<comment type="caution">
    <text evidence="5">The sequence shown here is derived from an EMBL/GenBank/DDBJ whole genome shotgun (WGS) entry which is preliminary data.</text>
</comment>
<evidence type="ECO:0000313" key="5">
    <source>
        <dbReference type="EMBL" id="CAH9080079.1"/>
    </source>
</evidence>
<keyword evidence="2" id="KW-0808">Transferase</keyword>
<accession>A0AAV0CQG6</accession>
<proteinExistence type="predicted"/>
<organism evidence="5 6">
    <name type="scientific">Cuscuta epithymum</name>
    <dbReference type="NCBI Taxonomy" id="186058"/>
    <lineage>
        <taxon>Eukaryota</taxon>
        <taxon>Viridiplantae</taxon>
        <taxon>Streptophyta</taxon>
        <taxon>Embryophyta</taxon>
        <taxon>Tracheophyta</taxon>
        <taxon>Spermatophyta</taxon>
        <taxon>Magnoliopsida</taxon>
        <taxon>eudicotyledons</taxon>
        <taxon>Gunneridae</taxon>
        <taxon>Pentapetalae</taxon>
        <taxon>asterids</taxon>
        <taxon>lamiids</taxon>
        <taxon>Solanales</taxon>
        <taxon>Convolvulaceae</taxon>
        <taxon>Cuscuteae</taxon>
        <taxon>Cuscuta</taxon>
        <taxon>Cuscuta subgen. Cuscuta</taxon>
    </lineage>
</organism>
<dbReference type="SUPFAM" id="SSF53335">
    <property type="entry name" value="S-adenosyl-L-methionine-dependent methyltransferases"/>
    <property type="match status" value="1"/>
</dbReference>
<evidence type="ECO:0000256" key="3">
    <source>
        <dbReference type="ARBA" id="ARBA00022691"/>
    </source>
</evidence>
<dbReference type="InterPro" id="IPR016461">
    <property type="entry name" value="COMT-like"/>
</dbReference>
<reference evidence="5" key="1">
    <citation type="submission" date="2022-07" db="EMBL/GenBank/DDBJ databases">
        <authorList>
            <person name="Macas J."/>
            <person name="Novak P."/>
            <person name="Neumann P."/>
        </authorList>
    </citation>
    <scope>NUCLEOTIDE SEQUENCE</scope>
</reference>
<evidence type="ECO:0000256" key="2">
    <source>
        <dbReference type="ARBA" id="ARBA00022679"/>
    </source>
</evidence>
<dbReference type="Pfam" id="PF00891">
    <property type="entry name" value="Methyltransf_2"/>
    <property type="match status" value="1"/>
</dbReference>
<dbReference type="PANTHER" id="PTHR11746">
    <property type="entry name" value="O-METHYLTRANSFERASE"/>
    <property type="match status" value="1"/>
</dbReference>